<evidence type="ECO:0000259" key="4">
    <source>
        <dbReference type="PROSITE" id="PS01124"/>
    </source>
</evidence>
<feature type="domain" description="HTH araC/xylS-type" evidence="4">
    <location>
        <begin position="160"/>
        <end position="258"/>
    </location>
</feature>
<name>A0A9Q6HR65_9STAP</name>
<dbReference type="PANTHER" id="PTHR43280:SF2">
    <property type="entry name" value="HTH-TYPE TRANSCRIPTIONAL REGULATOR EXSA"/>
    <property type="match status" value="1"/>
</dbReference>
<protein>
    <recommendedName>
        <fullName evidence="4">HTH araC/xylS-type domain-containing protein</fullName>
    </recommendedName>
</protein>
<gene>
    <name evidence="5" type="ORF">BU058_00700</name>
</gene>
<dbReference type="SUPFAM" id="SSF51011">
    <property type="entry name" value="Glycosyl hydrolase domain"/>
    <property type="match status" value="1"/>
</dbReference>
<evidence type="ECO:0000256" key="3">
    <source>
        <dbReference type="ARBA" id="ARBA00023163"/>
    </source>
</evidence>
<dbReference type="NCBIfam" id="NF047455">
    <property type="entry name" value="TF_Staph_AryK"/>
    <property type="match status" value="1"/>
</dbReference>
<dbReference type="EMBL" id="PZFQ01000002">
    <property type="protein sequence ID" value="PTI77493.1"/>
    <property type="molecule type" value="Genomic_DNA"/>
</dbReference>
<keyword evidence="1" id="KW-0805">Transcription regulation</keyword>
<dbReference type="GO" id="GO:0043565">
    <property type="term" value="F:sequence-specific DNA binding"/>
    <property type="evidence" value="ECO:0007669"/>
    <property type="project" value="InterPro"/>
</dbReference>
<dbReference type="SUPFAM" id="SSF46689">
    <property type="entry name" value="Homeodomain-like"/>
    <property type="match status" value="2"/>
</dbReference>
<comment type="caution">
    <text evidence="5">The sequence shown here is derived from an EMBL/GenBank/DDBJ whole genome shotgun (WGS) entry which is preliminary data.</text>
</comment>
<dbReference type="PROSITE" id="PS01124">
    <property type="entry name" value="HTH_ARAC_FAMILY_2"/>
    <property type="match status" value="1"/>
</dbReference>
<evidence type="ECO:0000256" key="2">
    <source>
        <dbReference type="ARBA" id="ARBA00023125"/>
    </source>
</evidence>
<dbReference type="Gene3D" id="1.10.10.60">
    <property type="entry name" value="Homeodomain-like"/>
    <property type="match status" value="2"/>
</dbReference>
<dbReference type="SUPFAM" id="SSF51445">
    <property type="entry name" value="(Trans)glycosidases"/>
    <property type="match status" value="1"/>
</dbReference>
<dbReference type="PANTHER" id="PTHR43280">
    <property type="entry name" value="ARAC-FAMILY TRANSCRIPTIONAL REGULATOR"/>
    <property type="match status" value="1"/>
</dbReference>
<dbReference type="SMART" id="SM00342">
    <property type="entry name" value="HTH_ARAC"/>
    <property type="match status" value="1"/>
</dbReference>
<accession>A0A9Q6HR65</accession>
<dbReference type="Gene3D" id="2.60.40.1500">
    <property type="entry name" value="Glycosyl hydrolase domain, family 39"/>
    <property type="match status" value="1"/>
</dbReference>
<proteinExistence type="predicted"/>
<evidence type="ECO:0000256" key="1">
    <source>
        <dbReference type="ARBA" id="ARBA00023015"/>
    </source>
</evidence>
<evidence type="ECO:0000313" key="5">
    <source>
        <dbReference type="EMBL" id="PTI77493.1"/>
    </source>
</evidence>
<dbReference type="RefSeq" id="WP_073505510.1">
    <property type="nucleotide sequence ID" value="NZ_CP018199.1"/>
</dbReference>
<sequence length="761" mass="90374">MKKFYEIEFNEQFGNGTRMNEGLRIVLVLNSTLKVWGHKSIKVYQKGDIFIINHREQFRMIENKDTLYMSLHLSMDYLKQYMNDFTDKKFILKKHILQDVIYQQIINSLAMMGVVYIRKGRFYRLYIEQQLIDLLFIIVKYLPTRQNEGVDNGTKNHRLESICDYIDNHYTESITLSEIAKMVGLSNAYLSRYFTRHMGVGINHYVNQVRIEHCKRDLIHTNDTITQIAFKNGFTNSNMLIKYFKEDMHMTPTVFREKYQKLKKIELLENGKKETTYQRYLYYLSMFVNQNIKKIVQSPEAQKVWDVSLRNTNKYLKHYNHVIQIGDLEALLVQRFRTQLLEVKAYLGLHHILIKDPIRVGKIINDRIESDELIPNTHPYMKIDECLNFLLAHQIGLGIEIEPPKGKKQFNNYYKELSYLLEHMHNTVINNNVLHIIIYMKVVDCHLFQKMCILFKHYFEKVTIVLNVNIDNPKESSKAKAILNSNVYHIDRVAFCANQNDMINFNSLESKQYDIAKNHITLQVNKMMKLLEVDTQDIPCILLNWNTLTGDTNLTNGEYFRAGIIFEQLIEINNRIDTVGYWLNYEIHQRFNHKNTSTQLSGIDLYHQFDGKRPAFFTSMFFKKLFRCILYMNDNCMVLGDYHHFQIVVWDAEHYNPHFTLNDYTGSLNHKEYQINITHAKQGTYKVKHLTLDKNHGALYKVWQQYNTQYGMDEETVDYVNRISYPKLDISEVEVKGVLTYHLKLLTNAIQMIEFRRYIKA</sequence>
<dbReference type="Gene3D" id="3.20.20.80">
    <property type="entry name" value="Glycosidases"/>
    <property type="match status" value="1"/>
</dbReference>
<dbReference type="InterPro" id="IPR018060">
    <property type="entry name" value="HTH_AraC"/>
</dbReference>
<dbReference type="AlphaFoldDB" id="A0A9Q6HR65"/>
<organism evidence="5 6">
    <name type="scientific">Staphylococcus succinus</name>
    <dbReference type="NCBI Taxonomy" id="61015"/>
    <lineage>
        <taxon>Bacteria</taxon>
        <taxon>Bacillati</taxon>
        <taxon>Bacillota</taxon>
        <taxon>Bacilli</taxon>
        <taxon>Bacillales</taxon>
        <taxon>Staphylococcaceae</taxon>
        <taxon>Staphylococcus</taxon>
    </lineage>
</organism>
<dbReference type="InterPro" id="IPR017853">
    <property type="entry name" value="GH"/>
</dbReference>
<dbReference type="GO" id="GO:0003700">
    <property type="term" value="F:DNA-binding transcription factor activity"/>
    <property type="evidence" value="ECO:0007669"/>
    <property type="project" value="InterPro"/>
</dbReference>
<dbReference type="Proteomes" id="UP000241960">
    <property type="component" value="Unassembled WGS sequence"/>
</dbReference>
<evidence type="ECO:0000313" key="6">
    <source>
        <dbReference type="Proteomes" id="UP000241960"/>
    </source>
</evidence>
<reference evidence="5 6" key="1">
    <citation type="journal article" date="2016" name="Front. Microbiol.">
        <title>Comprehensive Phylogenetic Analysis of Bovine Non-aureus Staphylococci Species Based on Whole-Genome Sequencing.</title>
        <authorList>
            <person name="Naushad S."/>
            <person name="Barkema H.W."/>
            <person name="Luby C."/>
            <person name="Condas L.A."/>
            <person name="Nobrega D.B."/>
            <person name="Carson D.A."/>
            <person name="De Buck J."/>
        </authorList>
    </citation>
    <scope>NUCLEOTIDE SEQUENCE [LARGE SCALE GENOMIC DNA]</scope>
    <source>
        <strain evidence="5 6">SNUC 1231</strain>
    </source>
</reference>
<dbReference type="InterPro" id="IPR009057">
    <property type="entry name" value="Homeodomain-like_sf"/>
</dbReference>
<keyword evidence="2" id="KW-0238">DNA-binding</keyword>
<dbReference type="Pfam" id="PF12833">
    <property type="entry name" value="HTH_18"/>
    <property type="match status" value="1"/>
</dbReference>
<keyword evidence="3" id="KW-0804">Transcription</keyword>